<organism evidence="8 9">
    <name type="scientific">Candidatus Phocaeicola faecigallinarum</name>
    <dbReference type="NCBI Taxonomy" id="2838732"/>
    <lineage>
        <taxon>Bacteria</taxon>
        <taxon>Pseudomonadati</taxon>
        <taxon>Bacteroidota</taxon>
        <taxon>Bacteroidia</taxon>
        <taxon>Bacteroidales</taxon>
        <taxon>Bacteroidaceae</taxon>
        <taxon>Phocaeicola</taxon>
    </lineage>
</organism>
<dbReference type="Pfam" id="PF02491">
    <property type="entry name" value="SHS2_FTSA"/>
    <property type="match status" value="1"/>
</dbReference>
<evidence type="ECO:0000256" key="4">
    <source>
        <dbReference type="ARBA" id="ARBA00023306"/>
    </source>
</evidence>
<dbReference type="PANTHER" id="PTHR32432">
    <property type="entry name" value="CELL DIVISION PROTEIN FTSA-RELATED"/>
    <property type="match status" value="1"/>
</dbReference>
<feature type="coiled-coil region" evidence="6">
    <location>
        <begin position="460"/>
        <end position="511"/>
    </location>
</feature>
<accession>A0A948WWK2</accession>
<sequence>MAATDFIVAIELGSTDISGIAGKKNADGSINILAYSSEKSDDCIKKGVIYNLDKTTQKLTSIIKDLETKLQAGIKKVYIGVGGLSLRSIKNTETRQLGDDTRISQAIIDSMMEANIETPLLDYEILAVEPQEYKVGNNLLTEPVGTTASSIEGNYLNIIARPSVKQNIKQCLSHTGYEIAGFTISPMATADTVLTTNEKRSGCALIDLGADTTTVAIYKNNILRHVCVIPLGGNNITKDICSKQIEEDDAELIKLRYASAYTEYKEGEEVQDTEYAIDGKCSIMSRTLEDIVEARVNEIITNVFNQIKLSNYSDGLMAGIVVTGGVSNMPNIDKAITNITKIEKVRVAHTGEINLTGKINLPKNGKSNTLVGILLSGEENCCRVDPKRGHQFDFNDDSKSQETEDNTIIENSADNDTVNVEEETVTVDVIDYTKECHKLVIEASQLILSRSYTDALEVLAKAKEMNVEAKAREIDSLEKEAKRLLDEAERVKAIKEAQLQAEKQKEKQRKEVCDKLLEEAVELIDREKYKTAKEKLDAARKYNIPECNLIIEDLEEKIIKSQKNKKRSIFDRIKQGMSKASEEFFDGIK</sequence>
<reference evidence="8" key="1">
    <citation type="journal article" date="2021" name="PeerJ">
        <title>Extensive microbial diversity within the chicken gut microbiome revealed by metagenomics and culture.</title>
        <authorList>
            <person name="Gilroy R."/>
            <person name="Ravi A."/>
            <person name="Getino M."/>
            <person name="Pursley I."/>
            <person name="Horton D.L."/>
            <person name="Alikhan N.F."/>
            <person name="Baker D."/>
            <person name="Gharbi K."/>
            <person name="Hall N."/>
            <person name="Watson M."/>
            <person name="Adriaenssens E.M."/>
            <person name="Foster-Nyarko E."/>
            <person name="Jarju S."/>
            <person name="Secka A."/>
            <person name="Antonio M."/>
            <person name="Oren A."/>
            <person name="Chaudhuri R.R."/>
            <person name="La Ragione R."/>
            <person name="Hildebrand F."/>
            <person name="Pallen M.J."/>
        </authorList>
    </citation>
    <scope>NUCLEOTIDE SEQUENCE</scope>
    <source>
        <strain evidence="8">G4-2901</strain>
    </source>
</reference>
<evidence type="ECO:0000256" key="6">
    <source>
        <dbReference type="SAM" id="Coils"/>
    </source>
</evidence>
<evidence type="ECO:0000256" key="3">
    <source>
        <dbReference type="ARBA" id="ARBA00023136"/>
    </source>
</evidence>
<reference evidence="8" key="2">
    <citation type="submission" date="2021-04" db="EMBL/GenBank/DDBJ databases">
        <authorList>
            <person name="Gilroy R."/>
        </authorList>
    </citation>
    <scope>NUCLEOTIDE SEQUENCE</scope>
    <source>
        <strain evidence="8">G4-2901</strain>
    </source>
</reference>
<dbReference type="PANTHER" id="PTHR32432:SF4">
    <property type="entry name" value="CELL DIVISION PROTEIN FTSA"/>
    <property type="match status" value="1"/>
</dbReference>
<dbReference type="EMBL" id="JAHLFW010000048">
    <property type="protein sequence ID" value="MBU3837765.1"/>
    <property type="molecule type" value="Genomic_DNA"/>
</dbReference>
<dbReference type="GO" id="GO:0043093">
    <property type="term" value="P:FtsZ-dependent cytokinesis"/>
    <property type="evidence" value="ECO:0007669"/>
    <property type="project" value="UniProtKB-UniRule"/>
</dbReference>
<dbReference type="GO" id="GO:0009898">
    <property type="term" value="C:cytoplasmic side of plasma membrane"/>
    <property type="evidence" value="ECO:0007669"/>
    <property type="project" value="UniProtKB-UniRule"/>
</dbReference>
<keyword evidence="1 5" id="KW-1003">Cell membrane</keyword>
<evidence type="ECO:0000259" key="7">
    <source>
        <dbReference type="SMART" id="SM00842"/>
    </source>
</evidence>
<comment type="subunit">
    <text evidence="5">Self-interacts. Interacts with FtsZ.</text>
</comment>
<dbReference type="GO" id="GO:0032153">
    <property type="term" value="C:cell division site"/>
    <property type="evidence" value="ECO:0007669"/>
    <property type="project" value="UniProtKB-UniRule"/>
</dbReference>
<dbReference type="SUPFAM" id="SSF53067">
    <property type="entry name" value="Actin-like ATPase domain"/>
    <property type="match status" value="2"/>
</dbReference>
<evidence type="ECO:0000313" key="8">
    <source>
        <dbReference type="EMBL" id="MBU3837765.1"/>
    </source>
</evidence>
<dbReference type="AlphaFoldDB" id="A0A948WWK2"/>
<keyword evidence="2 5" id="KW-0132">Cell division</keyword>
<comment type="similarity">
    <text evidence="5">Belongs to the FtsA/MreB family.</text>
</comment>
<dbReference type="NCBIfam" id="TIGR01174">
    <property type="entry name" value="ftsA"/>
    <property type="match status" value="1"/>
</dbReference>
<dbReference type="InterPro" id="IPR043129">
    <property type="entry name" value="ATPase_NBD"/>
</dbReference>
<dbReference type="Proteomes" id="UP000783796">
    <property type="component" value="Unassembled WGS sequence"/>
</dbReference>
<dbReference type="SMART" id="SM00842">
    <property type="entry name" value="FtsA"/>
    <property type="match status" value="1"/>
</dbReference>
<feature type="domain" description="SHS2" evidence="7">
    <location>
        <begin position="7"/>
        <end position="193"/>
    </location>
</feature>
<evidence type="ECO:0000256" key="1">
    <source>
        <dbReference type="ARBA" id="ARBA00022475"/>
    </source>
</evidence>
<comment type="subcellular location">
    <subcellularLocation>
        <location evidence="5">Cell membrane</location>
        <topology evidence="5">Peripheral membrane protein</topology>
        <orientation evidence="5">Cytoplasmic side</orientation>
    </subcellularLocation>
    <text evidence="5">Localizes to the Z ring in an FtsZ-dependent manner. Targeted to the membrane through a conserved C-terminal amphipathic helix.</text>
</comment>
<keyword evidence="3 5" id="KW-0472">Membrane</keyword>
<dbReference type="InterPro" id="IPR003494">
    <property type="entry name" value="SHS2_FtsA"/>
</dbReference>
<keyword evidence="4 5" id="KW-0131">Cell cycle</keyword>
<protein>
    <recommendedName>
        <fullName evidence="5">Cell division protein FtsA</fullName>
    </recommendedName>
</protein>
<proteinExistence type="inferred from homology"/>
<name>A0A948WWK2_9BACT</name>
<evidence type="ECO:0000313" key="9">
    <source>
        <dbReference type="Proteomes" id="UP000783796"/>
    </source>
</evidence>
<dbReference type="InterPro" id="IPR050696">
    <property type="entry name" value="FtsA/MreB"/>
</dbReference>
<gene>
    <name evidence="5 8" type="primary">ftsA</name>
    <name evidence="8" type="ORF">H9777_05525</name>
</gene>
<evidence type="ECO:0000256" key="2">
    <source>
        <dbReference type="ARBA" id="ARBA00022618"/>
    </source>
</evidence>
<comment type="function">
    <text evidence="5">Cell division protein that is involved in the assembly of the Z ring. May serve as a membrane anchor for the Z ring.</text>
</comment>
<dbReference type="InterPro" id="IPR020823">
    <property type="entry name" value="Cell_div_FtsA"/>
</dbReference>
<keyword evidence="6" id="KW-0175">Coiled coil</keyword>
<comment type="caution">
    <text evidence="8">The sequence shown here is derived from an EMBL/GenBank/DDBJ whole genome shotgun (WGS) entry which is preliminary data.</text>
</comment>
<dbReference type="Gene3D" id="3.30.420.40">
    <property type="match status" value="2"/>
</dbReference>
<evidence type="ECO:0000256" key="5">
    <source>
        <dbReference type="HAMAP-Rule" id="MF_02033"/>
    </source>
</evidence>
<dbReference type="HAMAP" id="MF_02033">
    <property type="entry name" value="FtsA"/>
    <property type="match status" value="1"/>
</dbReference>
<dbReference type="Pfam" id="PF14450">
    <property type="entry name" value="FtsA"/>
    <property type="match status" value="1"/>
</dbReference>